<dbReference type="Proteomes" id="UP001597375">
    <property type="component" value="Unassembled WGS sequence"/>
</dbReference>
<feature type="signal peptide" evidence="2">
    <location>
        <begin position="1"/>
        <end position="22"/>
    </location>
</feature>
<gene>
    <name evidence="3" type="ORF">ACFSSA_07520</name>
</gene>
<feature type="chain" id="PRO_5047148352" evidence="2">
    <location>
        <begin position="23"/>
        <end position="171"/>
    </location>
</feature>
<proteinExistence type="predicted"/>
<comment type="caution">
    <text evidence="3">The sequence shown here is derived from an EMBL/GenBank/DDBJ whole genome shotgun (WGS) entry which is preliminary data.</text>
</comment>
<dbReference type="RefSeq" id="WP_386819808.1">
    <property type="nucleotide sequence ID" value="NZ_JBHUIT010000008.1"/>
</dbReference>
<evidence type="ECO:0000313" key="4">
    <source>
        <dbReference type="Proteomes" id="UP001597375"/>
    </source>
</evidence>
<accession>A0ABW5D6Y1</accession>
<name>A0ABW5D6Y1_9BACT</name>
<feature type="compositionally biased region" description="Basic and acidic residues" evidence="1">
    <location>
        <begin position="29"/>
        <end position="40"/>
    </location>
</feature>
<feature type="region of interest" description="Disordered" evidence="1">
    <location>
        <begin position="25"/>
        <end position="49"/>
    </location>
</feature>
<dbReference type="EMBL" id="JBHUIT010000008">
    <property type="protein sequence ID" value="MFD2256519.1"/>
    <property type="molecule type" value="Genomic_DNA"/>
</dbReference>
<evidence type="ECO:0000256" key="2">
    <source>
        <dbReference type="SAM" id="SignalP"/>
    </source>
</evidence>
<keyword evidence="2" id="KW-0732">Signal</keyword>
<reference evidence="4" key="1">
    <citation type="journal article" date="2019" name="Int. J. Syst. Evol. Microbiol.">
        <title>The Global Catalogue of Microorganisms (GCM) 10K type strain sequencing project: providing services to taxonomists for standard genome sequencing and annotation.</title>
        <authorList>
            <consortium name="The Broad Institute Genomics Platform"/>
            <consortium name="The Broad Institute Genome Sequencing Center for Infectious Disease"/>
            <person name="Wu L."/>
            <person name="Ma J."/>
        </authorList>
    </citation>
    <scope>NUCLEOTIDE SEQUENCE [LARGE SCALE GENOMIC DNA]</scope>
    <source>
        <strain evidence="4">CGMCC 4.7106</strain>
    </source>
</reference>
<keyword evidence="4" id="KW-1185">Reference proteome</keyword>
<evidence type="ECO:0000256" key="1">
    <source>
        <dbReference type="SAM" id="MobiDB-lite"/>
    </source>
</evidence>
<sequence>MKTKNSIALAAIAIAFLPVVNAEESSPAGHDHAQHADHENTAGPNGGRIIHSVEPHAEFLVTAERKIQITFLGEDGKAIPAGAQSITAIGGDRSSPTRMTFEKSDDFFISDKALPEGNDIPIVLMIKLSPEAKTVTEKFNINLAQCPTCQHQEYACTCPHGEDDHEGHDHN</sequence>
<organism evidence="3 4">
    <name type="scientific">Luteolibacter algae</name>
    <dbReference type="NCBI Taxonomy" id="454151"/>
    <lineage>
        <taxon>Bacteria</taxon>
        <taxon>Pseudomonadati</taxon>
        <taxon>Verrucomicrobiota</taxon>
        <taxon>Verrucomicrobiia</taxon>
        <taxon>Verrucomicrobiales</taxon>
        <taxon>Verrucomicrobiaceae</taxon>
        <taxon>Luteolibacter</taxon>
    </lineage>
</organism>
<evidence type="ECO:0000313" key="3">
    <source>
        <dbReference type="EMBL" id="MFD2256519.1"/>
    </source>
</evidence>
<protein>
    <submittedName>
        <fullName evidence="3">Uncharacterized protein</fullName>
    </submittedName>
</protein>